<dbReference type="PANTHER" id="PTHR45982:SF1">
    <property type="entry name" value="REGULATOR OF CHROMOSOME CONDENSATION"/>
    <property type="match status" value="1"/>
</dbReference>
<keyword evidence="3" id="KW-1185">Reference proteome</keyword>
<protein>
    <submittedName>
        <fullName evidence="2">Putative E3 ubiquitin-protein ligase HERC2</fullName>
    </submittedName>
</protein>
<proteinExistence type="predicted"/>
<gene>
    <name evidence="2" type="primary">HERC2</name>
    <name evidence="2" type="ORF">AK812_SmicGene18790</name>
</gene>
<dbReference type="PANTHER" id="PTHR45982">
    <property type="entry name" value="REGULATOR OF CHROMOSOME CONDENSATION"/>
    <property type="match status" value="1"/>
</dbReference>
<feature type="region of interest" description="Disordered" evidence="1">
    <location>
        <begin position="648"/>
        <end position="680"/>
    </location>
</feature>
<dbReference type="Gene3D" id="2.130.10.30">
    <property type="entry name" value="Regulator of chromosome condensation 1/beta-lactamase-inhibitor protein II"/>
    <property type="match status" value="3"/>
</dbReference>
<reference evidence="2 3" key="1">
    <citation type="submission" date="2016-02" db="EMBL/GenBank/DDBJ databases">
        <title>Genome analysis of coral dinoflagellate symbionts highlights evolutionary adaptations to a symbiotic lifestyle.</title>
        <authorList>
            <person name="Aranda M."/>
            <person name="Li Y."/>
            <person name="Liew Y.J."/>
            <person name="Baumgarten S."/>
            <person name="Simakov O."/>
            <person name="Wilson M."/>
            <person name="Piel J."/>
            <person name="Ashoor H."/>
            <person name="Bougouffa S."/>
            <person name="Bajic V.B."/>
            <person name="Ryu T."/>
            <person name="Ravasi T."/>
            <person name="Bayer T."/>
            <person name="Micklem G."/>
            <person name="Kim H."/>
            <person name="Bhak J."/>
            <person name="Lajeunesse T.C."/>
            <person name="Voolstra C.R."/>
        </authorList>
    </citation>
    <scope>NUCLEOTIDE SEQUENCE [LARGE SCALE GENOMIC DNA]</scope>
    <source>
        <strain evidence="2 3">CCMP2467</strain>
    </source>
</reference>
<comment type="caution">
    <text evidence="2">The sequence shown here is derived from an EMBL/GenBank/DDBJ whole genome shotgun (WGS) entry which is preliminary data.</text>
</comment>
<accession>A0A1Q9DUA0</accession>
<evidence type="ECO:0000256" key="1">
    <source>
        <dbReference type="SAM" id="MobiDB-lite"/>
    </source>
</evidence>
<dbReference type="AlphaFoldDB" id="A0A1Q9DUA0"/>
<name>A0A1Q9DUA0_SYMMI</name>
<evidence type="ECO:0000313" key="3">
    <source>
        <dbReference type="Proteomes" id="UP000186817"/>
    </source>
</evidence>
<evidence type="ECO:0000313" key="2">
    <source>
        <dbReference type="EMBL" id="OLP98747.1"/>
    </source>
</evidence>
<dbReference type="InterPro" id="IPR009091">
    <property type="entry name" value="RCC1/BLIP-II"/>
</dbReference>
<dbReference type="EMBL" id="LSRX01000387">
    <property type="protein sequence ID" value="OLP98747.1"/>
    <property type="molecule type" value="Genomic_DNA"/>
</dbReference>
<organism evidence="2 3">
    <name type="scientific">Symbiodinium microadriaticum</name>
    <name type="common">Dinoflagellate</name>
    <name type="synonym">Zooxanthella microadriatica</name>
    <dbReference type="NCBI Taxonomy" id="2951"/>
    <lineage>
        <taxon>Eukaryota</taxon>
        <taxon>Sar</taxon>
        <taxon>Alveolata</taxon>
        <taxon>Dinophyceae</taxon>
        <taxon>Suessiales</taxon>
        <taxon>Symbiodiniaceae</taxon>
        <taxon>Symbiodinium</taxon>
    </lineage>
</organism>
<sequence>MSIDVKVGLISGRKASVQAALDETVGALKRRAQVALGVGPGRLLDSSACVLEGCALIKKSRVQNGDSLTLLLSNTVQVQASDEAFAAILDDGSVVTWGDAGSGGNSTAAQKRLKTVQQISACRHGAFAAILEDGSVVTWGIQASHHAFAAILDDGSVVTWGHAVSGADSSAVQSLLKNVQQIQASHRAFAAILGDGSVVTWGHAGSGADSSAVQTQLTNVQQIQSSGSAFAAILGDGSVVTWGNPAKGGDSRAAQGQLKNVKQIQATVDAFAAILEDGSVVTWGDPDYGGDSGAVQGRLKDVQQIQASHDAFAAILDDGSVVTWGRPDYGGDSRAVQGQLKTVQHIQASAAAFAAILDDGSVVTWGAAGNGGDSSAVQVQLKNVQQIQASAAAFAAILGDGSVVTWGHHDYGGNSSAVQGELKKVQQIRSTHAAFAAILDDGSVVAWGLAEVGGASTSVQDLEALLMLCEHLQNALIFNQASASGILAALRTELLMPLRAINEGHICRTFQGQPLPLPEVAATVRALTEAALSPPGGYAAWRYTNPVGMEQLRGLNLLQISHWRHPLTLEHAEGLVTHEGDESELNFFWATKIGGPSHGFDYEAQCLLPLLCNARHKVILVNDPHWPDYPCGRCHFRLLWAEIPASPESPRAAEPRSPPGPMRSRSVPALHRPRSRSSPFLNGDHGCAPRLWLEGLHGDFEAVQNGLGRNWLPHVLRHAVVKACQLQVSLLVDRQLLDLLRAVSEDTGGLVCECTERMVLRPSNGVVEASDYLSRRHDWVQLEEEVTEPMTKAKFVPVTSV</sequence>
<dbReference type="OrthoDB" id="412134at2759"/>
<dbReference type="Proteomes" id="UP000186817">
    <property type="component" value="Unassembled WGS sequence"/>
</dbReference>
<dbReference type="InterPro" id="IPR051553">
    <property type="entry name" value="Ran_GTPase-activating"/>
</dbReference>
<dbReference type="SUPFAM" id="SSF50985">
    <property type="entry name" value="RCC1/BLIP-II"/>
    <property type="match status" value="2"/>
</dbReference>